<sequence length="91" mass="10027">MKGIRILPPTQTSTLKKEVRALKAAEKKDIPLADIVATMAKQSGNNNQVEAIQKALNTITCVMDITKHKTPIHDAVQELRANQQTPAKIQK</sequence>
<geneLocation type="plasmid" evidence="1">
    <name>Drgb1</name>
</geneLocation>
<proteinExistence type="predicted"/>
<organism evidence="1">
    <name type="scientific">Pectobacterium carotovorum</name>
    <name type="common">Erwinia carotovora</name>
    <dbReference type="NCBI Taxonomy" id="554"/>
    <lineage>
        <taxon>Bacteria</taxon>
        <taxon>Pseudomonadati</taxon>
        <taxon>Pseudomonadota</taxon>
        <taxon>Gammaproteobacteria</taxon>
        <taxon>Enterobacterales</taxon>
        <taxon>Pectobacteriaceae</taxon>
        <taxon>Pectobacterium</taxon>
    </lineage>
</organism>
<keyword evidence="1" id="KW-0614">Plasmid</keyword>
<reference evidence="1" key="1">
    <citation type="journal article" date="2015" name="Environ. Microbiol.">
        <title>Plasmids from the gut microbiome of cabbage root fly larvae encode SaxA that catalyses the conversion of the plant toxin 2-phenylethyl isothiocyanate.</title>
        <authorList>
            <person name="Welte C.U."/>
            <person name="de Graaf R.M."/>
            <person name="van den Bosch T.J."/>
            <person name="Op den Camp H.J."/>
            <person name="van Dam N.M."/>
            <person name="Jetten M.S."/>
        </authorList>
    </citation>
    <scope>NUCLEOTIDE SEQUENCE</scope>
    <source>
        <plasmid evidence="1">Drgb1</plasmid>
    </source>
</reference>
<protein>
    <submittedName>
        <fullName evidence="1">Uncharacterized protein</fullName>
    </submittedName>
</protein>
<dbReference type="AlphaFoldDB" id="A0A0K0MQ42"/>
<gene>
    <name evidence="1" type="ORF">pA_00117</name>
</gene>
<name>A0A0K0MQ42_PECCA</name>
<dbReference type="RefSeq" id="WP_181374711.1">
    <property type="nucleotide sequence ID" value="NZ_KP942676.1"/>
</dbReference>
<reference evidence="1" key="2">
    <citation type="submission" date="2015-03" db="EMBL/GenBank/DDBJ databases">
        <authorList>
            <person name="Welte C."/>
            <person name="de Graaf R."/>
            <person name="van den Bosch T.J.M."/>
            <person name="Op den Camp H."/>
            <person name="van Dam N."/>
            <person name="Jetten M."/>
        </authorList>
    </citation>
    <scope>NUCLEOTIDE SEQUENCE</scope>
    <source>
        <plasmid evidence="1">Drgb1</plasmid>
    </source>
</reference>
<dbReference type="EMBL" id="KP942676">
    <property type="protein sequence ID" value="AKG47557.1"/>
    <property type="molecule type" value="Genomic_DNA"/>
</dbReference>
<evidence type="ECO:0000313" key="1">
    <source>
        <dbReference type="EMBL" id="AKG47557.1"/>
    </source>
</evidence>
<accession>A0A0K0MQ42</accession>